<evidence type="ECO:0000313" key="1">
    <source>
        <dbReference type="EMBL" id="KGO06891.1"/>
    </source>
</evidence>
<sequence length="60" mass="6609">MNLQELNQAEMLDTNGGSGIWDAIVGYVVENVVDAAIDAFEDTIENAGTYYDADPWDRVI</sequence>
<dbReference type="AlphaFoldDB" id="A0A0A2GX64"/>
<organism evidence="1 2">
    <name type="scientific">Dokdonia donghaensis DSW-1</name>
    <dbReference type="NCBI Taxonomy" id="1300343"/>
    <lineage>
        <taxon>Bacteria</taxon>
        <taxon>Pseudomonadati</taxon>
        <taxon>Bacteroidota</taxon>
        <taxon>Flavobacteriia</taxon>
        <taxon>Flavobacteriales</taxon>
        <taxon>Flavobacteriaceae</taxon>
        <taxon>Dokdonia</taxon>
    </lineage>
</organism>
<dbReference type="KEGG" id="ddo:I597_0580"/>
<accession>A0A0A2GX64</accession>
<dbReference type="PATRIC" id="fig|1300343.5.peg.587"/>
<dbReference type="Proteomes" id="UP000030140">
    <property type="component" value="Unassembled WGS sequence"/>
</dbReference>
<dbReference type="RefSeq" id="WP_035326144.1">
    <property type="nucleotide sequence ID" value="NZ_CP015125.1"/>
</dbReference>
<name>A0A0A2GX64_9FLAO</name>
<protein>
    <recommendedName>
        <fullName evidence="3">Bacteriocin</fullName>
    </recommendedName>
</protein>
<evidence type="ECO:0000313" key="2">
    <source>
        <dbReference type="Proteomes" id="UP000030140"/>
    </source>
</evidence>
<comment type="caution">
    <text evidence="1">The sequence shown here is derived from an EMBL/GenBank/DDBJ whole genome shotgun (WGS) entry which is preliminary data.</text>
</comment>
<reference evidence="1 2" key="1">
    <citation type="submission" date="2014-10" db="EMBL/GenBank/DDBJ databases">
        <title>Draft genome sequence of the proteorhodopsin-containing marine bacterium Dokdonia donghaensis.</title>
        <authorList>
            <person name="Gomez-Consarnau L."/>
            <person name="Gonzalez J.M."/>
            <person name="Riedel T."/>
            <person name="Jaenicke S."/>
            <person name="Wagner-Doebler I."/>
            <person name="Fuhrman J.A."/>
        </authorList>
    </citation>
    <scope>NUCLEOTIDE SEQUENCE [LARGE SCALE GENOMIC DNA]</scope>
    <source>
        <strain evidence="1 2">DSW-1</strain>
    </source>
</reference>
<evidence type="ECO:0008006" key="3">
    <source>
        <dbReference type="Google" id="ProtNLM"/>
    </source>
</evidence>
<proteinExistence type="predicted"/>
<keyword evidence="2" id="KW-1185">Reference proteome</keyword>
<gene>
    <name evidence="1" type="ORF">NV36_08550</name>
</gene>
<dbReference type="EMBL" id="JSAQ01000001">
    <property type="protein sequence ID" value="KGO06891.1"/>
    <property type="molecule type" value="Genomic_DNA"/>
</dbReference>